<evidence type="ECO:0000313" key="3">
    <source>
        <dbReference type="Proteomes" id="UP000278440"/>
    </source>
</evidence>
<dbReference type="OrthoDB" id="3671213at2"/>
<name>A0A495XWH4_9MICO</name>
<proteinExistence type="predicted"/>
<comment type="caution">
    <text evidence="2">The sequence shown here is derived from an EMBL/GenBank/DDBJ whole genome shotgun (WGS) entry which is preliminary data.</text>
</comment>
<evidence type="ECO:0000313" key="2">
    <source>
        <dbReference type="EMBL" id="RKT78930.1"/>
    </source>
</evidence>
<dbReference type="GO" id="GO:0046872">
    <property type="term" value="F:metal ion binding"/>
    <property type="evidence" value="ECO:0007669"/>
    <property type="project" value="InterPro"/>
</dbReference>
<keyword evidence="3" id="KW-1185">Reference proteome</keyword>
<dbReference type="AlphaFoldDB" id="A0A495XWH4"/>
<dbReference type="SUPFAM" id="SSF109854">
    <property type="entry name" value="DinB/YfiT-like putative metalloenzymes"/>
    <property type="match status" value="1"/>
</dbReference>
<evidence type="ECO:0000259" key="1">
    <source>
        <dbReference type="Pfam" id="PF11716"/>
    </source>
</evidence>
<feature type="domain" description="Mycothiol-dependent maleylpyruvate isomerase metal-binding" evidence="1">
    <location>
        <begin position="24"/>
        <end position="136"/>
    </location>
</feature>
<dbReference type="PANTHER" id="PTHR40758:SF1">
    <property type="entry name" value="CONSERVED PROTEIN"/>
    <property type="match status" value="1"/>
</dbReference>
<protein>
    <submittedName>
        <fullName evidence="2">Uncharacterized protein (TIGR03083 family)</fullName>
    </submittedName>
</protein>
<dbReference type="Pfam" id="PF11716">
    <property type="entry name" value="MDMPI_N"/>
    <property type="match status" value="1"/>
</dbReference>
<dbReference type="PANTHER" id="PTHR40758">
    <property type="entry name" value="CONSERVED PROTEIN"/>
    <property type="match status" value="1"/>
</dbReference>
<dbReference type="InterPro" id="IPR024344">
    <property type="entry name" value="MDMPI_metal-binding"/>
</dbReference>
<dbReference type="InterPro" id="IPR034660">
    <property type="entry name" value="DinB/YfiT-like"/>
</dbReference>
<sequence length="280" mass="29936">MAPMRLPAEPGLDELGDGIGAAATVLRANAGAAGLDAPVPTCPGWTVRDLVAHVGVVHRYATRVVSGGRPDVTEAPAAADDDLLGWFDDGATALLQALADAPDDLDAPVFLENAPAPRRYWVRRQCHETSVHAVDALAARLGRAPRPEETWLRPALALDGVDELLRGFVPRPTSTTVQVPRPTTVLVRPIAAAPSRDDQTGRTPVRWVVRARQDAPTDVEVQTADDAAWCEDVVADHVLEAPAVELYLRLWGRATPVGADAADGPDGAARWWTEHVEVRP</sequence>
<gene>
    <name evidence="2" type="ORF">DFJ68_2384</name>
</gene>
<reference evidence="2 3" key="1">
    <citation type="submission" date="2018-10" db="EMBL/GenBank/DDBJ databases">
        <title>Sequencing the genomes of 1000 actinobacteria strains.</title>
        <authorList>
            <person name="Klenk H.-P."/>
        </authorList>
    </citation>
    <scope>NUCLEOTIDE SEQUENCE [LARGE SCALE GENOMIC DNA]</scope>
    <source>
        <strain evidence="2 3">DSM 44267</strain>
    </source>
</reference>
<dbReference type="InterPro" id="IPR017517">
    <property type="entry name" value="Maleyloyr_isom"/>
</dbReference>
<dbReference type="EMBL" id="RBXT01000001">
    <property type="protein sequence ID" value="RKT78930.1"/>
    <property type="molecule type" value="Genomic_DNA"/>
</dbReference>
<dbReference type="NCBIfam" id="TIGR03083">
    <property type="entry name" value="maleylpyruvate isomerase family mycothiol-dependent enzyme"/>
    <property type="match status" value="1"/>
</dbReference>
<dbReference type="Proteomes" id="UP000278440">
    <property type="component" value="Unassembled WGS sequence"/>
</dbReference>
<dbReference type="Gene3D" id="1.20.120.450">
    <property type="entry name" value="dinb family like domain"/>
    <property type="match status" value="1"/>
</dbReference>
<organism evidence="2 3">
    <name type="scientific">Terracoccus luteus</name>
    <dbReference type="NCBI Taxonomy" id="53356"/>
    <lineage>
        <taxon>Bacteria</taxon>
        <taxon>Bacillati</taxon>
        <taxon>Actinomycetota</taxon>
        <taxon>Actinomycetes</taxon>
        <taxon>Micrococcales</taxon>
        <taxon>Intrasporangiaceae</taxon>
        <taxon>Terracoccus</taxon>
    </lineage>
</organism>
<accession>A0A495XWH4</accession>
<dbReference type="GO" id="GO:0005886">
    <property type="term" value="C:plasma membrane"/>
    <property type="evidence" value="ECO:0007669"/>
    <property type="project" value="TreeGrafter"/>
</dbReference>